<protein>
    <submittedName>
        <fullName evidence="1">Uncharacterized protein</fullName>
    </submittedName>
</protein>
<comment type="caution">
    <text evidence="1">The sequence shown here is derived from an EMBL/GenBank/DDBJ whole genome shotgun (WGS) entry which is preliminary data.</text>
</comment>
<accession>A0ACB5QTE8</accession>
<dbReference type="Proteomes" id="UP001055013">
    <property type="component" value="Unassembled WGS sequence"/>
</dbReference>
<name>A0ACB5QTE8_9BURK</name>
<evidence type="ECO:0000313" key="2">
    <source>
        <dbReference type="Proteomes" id="UP001055013"/>
    </source>
</evidence>
<dbReference type="EMBL" id="BPUR01000009">
    <property type="protein sequence ID" value="GJH18444.1"/>
    <property type="molecule type" value="Genomic_DNA"/>
</dbReference>
<gene>
    <name evidence="1" type="ORF">CBA19CS22_17900</name>
</gene>
<keyword evidence="2" id="KW-1185">Reference proteome</keyword>
<proteinExistence type="predicted"/>
<evidence type="ECO:0000313" key="1">
    <source>
        <dbReference type="EMBL" id="GJH18444.1"/>
    </source>
</evidence>
<sequence length="54" mass="6145">MMTILGGFAQIERAMIRERQRAEAGETKAALAREFGISRETLLSKPARRRRLPC</sequence>
<organism evidence="1 2">
    <name type="scientific">Caballeronia novacaledonica</name>
    <dbReference type="NCBI Taxonomy" id="1544861"/>
    <lineage>
        <taxon>Bacteria</taxon>
        <taxon>Pseudomonadati</taxon>
        <taxon>Pseudomonadota</taxon>
        <taxon>Betaproteobacteria</taxon>
        <taxon>Burkholderiales</taxon>
        <taxon>Burkholderiaceae</taxon>
        <taxon>Caballeronia</taxon>
    </lineage>
</organism>
<reference evidence="1" key="1">
    <citation type="submission" date="2021-09" db="EMBL/GenBank/DDBJ databases">
        <title>Isolation and characterization of 3-chlorobenzoate degrading bacteria from soils in Shizuoka.</title>
        <authorList>
            <person name="Ifat A."/>
            <person name="Ogawa N."/>
            <person name="Kimbara K."/>
            <person name="Moriuchi R."/>
            <person name="Dohra H."/>
            <person name="Shintani M."/>
        </authorList>
    </citation>
    <scope>NUCLEOTIDE SEQUENCE</scope>
    <source>
        <strain evidence="1">19CS2-2</strain>
    </source>
</reference>